<comment type="caution">
    <text evidence="1">The sequence shown here is derived from an EMBL/GenBank/DDBJ whole genome shotgun (WGS) entry which is preliminary data.</text>
</comment>
<accession>A0A8J3GEQ4</accession>
<keyword evidence="2" id="KW-1185">Reference proteome</keyword>
<proteinExistence type="predicted"/>
<dbReference type="EMBL" id="BMXG01000014">
    <property type="protein sequence ID" value="GHC05337.1"/>
    <property type="molecule type" value="Genomic_DNA"/>
</dbReference>
<name>A0A8J3GEQ4_9BACT</name>
<organism evidence="1 2">
    <name type="scientific">Cerasicoccus arenae</name>
    <dbReference type="NCBI Taxonomy" id="424488"/>
    <lineage>
        <taxon>Bacteria</taxon>
        <taxon>Pseudomonadati</taxon>
        <taxon>Verrucomicrobiota</taxon>
        <taxon>Opitutia</taxon>
        <taxon>Puniceicoccales</taxon>
        <taxon>Cerasicoccaceae</taxon>
        <taxon>Cerasicoccus</taxon>
    </lineage>
</organism>
<evidence type="ECO:0000313" key="2">
    <source>
        <dbReference type="Proteomes" id="UP000642829"/>
    </source>
</evidence>
<evidence type="ECO:0000313" key="1">
    <source>
        <dbReference type="EMBL" id="GHC05337.1"/>
    </source>
</evidence>
<reference evidence="1" key="1">
    <citation type="journal article" date="2014" name="Int. J. Syst. Evol. Microbiol.">
        <title>Complete genome sequence of Corynebacterium casei LMG S-19264T (=DSM 44701T), isolated from a smear-ripened cheese.</title>
        <authorList>
            <consortium name="US DOE Joint Genome Institute (JGI-PGF)"/>
            <person name="Walter F."/>
            <person name="Albersmeier A."/>
            <person name="Kalinowski J."/>
            <person name="Ruckert C."/>
        </authorList>
    </citation>
    <scope>NUCLEOTIDE SEQUENCE</scope>
    <source>
        <strain evidence="1">KCTC 12870</strain>
    </source>
</reference>
<dbReference type="AlphaFoldDB" id="A0A8J3GEQ4"/>
<sequence length="74" mass="8253">MAYFRPKPDNGFEVAHARMIAYSKPPTKLPTRMQFDPLNDTAKLSRSLAGNTFKGTVELGDRFETDTKGDFANA</sequence>
<dbReference type="Proteomes" id="UP000642829">
    <property type="component" value="Unassembled WGS sequence"/>
</dbReference>
<gene>
    <name evidence="1" type="ORF">GCM10007047_22780</name>
</gene>
<protein>
    <submittedName>
        <fullName evidence="1">Uncharacterized protein</fullName>
    </submittedName>
</protein>
<reference evidence="1" key="2">
    <citation type="submission" date="2020-09" db="EMBL/GenBank/DDBJ databases">
        <authorList>
            <person name="Sun Q."/>
            <person name="Kim S."/>
        </authorList>
    </citation>
    <scope>NUCLEOTIDE SEQUENCE</scope>
    <source>
        <strain evidence="1">KCTC 12870</strain>
    </source>
</reference>